<accession>A0A381UFK8</accession>
<dbReference type="AlphaFoldDB" id="A0A381UFK8"/>
<dbReference type="CDD" id="cd03219">
    <property type="entry name" value="ABC_Mj1267_LivG_branched"/>
    <property type="match status" value="1"/>
</dbReference>
<keyword evidence="3" id="KW-0067">ATP-binding</keyword>
<dbReference type="GO" id="GO:0005524">
    <property type="term" value="F:ATP binding"/>
    <property type="evidence" value="ECO:0007669"/>
    <property type="project" value="UniProtKB-KW"/>
</dbReference>
<dbReference type="InterPro" id="IPR027417">
    <property type="entry name" value="P-loop_NTPase"/>
</dbReference>
<dbReference type="InterPro" id="IPR003593">
    <property type="entry name" value="AAA+_ATPase"/>
</dbReference>
<evidence type="ECO:0000259" key="4">
    <source>
        <dbReference type="PROSITE" id="PS50893"/>
    </source>
</evidence>
<dbReference type="GO" id="GO:0005304">
    <property type="term" value="F:L-valine transmembrane transporter activity"/>
    <property type="evidence" value="ECO:0007669"/>
    <property type="project" value="TreeGrafter"/>
</dbReference>
<dbReference type="PANTHER" id="PTHR45772">
    <property type="entry name" value="CONSERVED COMPONENT OF ABC TRANSPORTER FOR NATURAL AMINO ACIDS-RELATED"/>
    <property type="match status" value="1"/>
</dbReference>
<dbReference type="InterPro" id="IPR003439">
    <property type="entry name" value="ABC_transporter-like_ATP-bd"/>
</dbReference>
<dbReference type="SMART" id="SM00382">
    <property type="entry name" value="AAA"/>
    <property type="match status" value="1"/>
</dbReference>
<dbReference type="GO" id="GO:0015192">
    <property type="term" value="F:L-phenylalanine transmembrane transporter activity"/>
    <property type="evidence" value="ECO:0007669"/>
    <property type="project" value="TreeGrafter"/>
</dbReference>
<organism evidence="5">
    <name type="scientific">marine metagenome</name>
    <dbReference type="NCBI Taxonomy" id="408172"/>
    <lineage>
        <taxon>unclassified sequences</taxon>
        <taxon>metagenomes</taxon>
        <taxon>ecological metagenomes</taxon>
    </lineage>
</organism>
<dbReference type="GO" id="GO:0005886">
    <property type="term" value="C:plasma membrane"/>
    <property type="evidence" value="ECO:0007669"/>
    <property type="project" value="TreeGrafter"/>
</dbReference>
<dbReference type="InterPro" id="IPR051120">
    <property type="entry name" value="ABC_AA/LPS_Transport"/>
</dbReference>
<dbReference type="PROSITE" id="PS50893">
    <property type="entry name" value="ABC_TRANSPORTER_2"/>
    <property type="match status" value="1"/>
</dbReference>
<reference evidence="5" key="1">
    <citation type="submission" date="2018-05" db="EMBL/GenBank/DDBJ databases">
        <authorList>
            <person name="Lanie J.A."/>
            <person name="Ng W.-L."/>
            <person name="Kazmierczak K.M."/>
            <person name="Andrzejewski T.M."/>
            <person name="Davidsen T.M."/>
            <person name="Wayne K.J."/>
            <person name="Tettelin H."/>
            <person name="Glass J.I."/>
            <person name="Rusch D."/>
            <person name="Podicherti R."/>
            <person name="Tsui H.-C.T."/>
            <person name="Winkler M.E."/>
        </authorList>
    </citation>
    <scope>NUCLEOTIDE SEQUENCE</scope>
</reference>
<evidence type="ECO:0000256" key="1">
    <source>
        <dbReference type="ARBA" id="ARBA00022448"/>
    </source>
</evidence>
<dbReference type="GO" id="GO:0015808">
    <property type="term" value="P:L-alanine transport"/>
    <property type="evidence" value="ECO:0007669"/>
    <property type="project" value="TreeGrafter"/>
</dbReference>
<gene>
    <name evidence="5" type="ORF">METZ01_LOCUS79860</name>
</gene>
<feature type="domain" description="ABC transporter" evidence="4">
    <location>
        <begin position="4"/>
        <end position="237"/>
    </location>
</feature>
<evidence type="ECO:0000256" key="3">
    <source>
        <dbReference type="ARBA" id="ARBA00022840"/>
    </source>
</evidence>
<keyword evidence="1" id="KW-0813">Transport</keyword>
<name>A0A381UFK8_9ZZZZ</name>
<dbReference type="GO" id="GO:1903806">
    <property type="term" value="P:L-isoleucine import across plasma membrane"/>
    <property type="evidence" value="ECO:0007669"/>
    <property type="project" value="TreeGrafter"/>
</dbReference>
<dbReference type="Gene3D" id="3.40.50.300">
    <property type="entry name" value="P-loop containing nucleotide triphosphate hydrolases"/>
    <property type="match status" value="1"/>
</dbReference>
<protein>
    <recommendedName>
        <fullName evidence="4">ABC transporter domain-containing protein</fullName>
    </recommendedName>
</protein>
<dbReference type="GO" id="GO:0016887">
    <property type="term" value="F:ATP hydrolysis activity"/>
    <property type="evidence" value="ECO:0007669"/>
    <property type="project" value="InterPro"/>
</dbReference>
<dbReference type="PANTHER" id="PTHR45772:SF7">
    <property type="entry name" value="AMINO ACID ABC TRANSPORTER ATP-BINDING PROTEIN"/>
    <property type="match status" value="1"/>
</dbReference>
<dbReference type="GO" id="GO:1903805">
    <property type="term" value="P:L-valine import across plasma membrane"/>
    <property type="evidence" value="ECO:0007669"/>
    <property type="project" value="TreeGrafter"/>
</dbReference>
<evidence type="ECO:0000313" key="5">
    <source>
        <dbReference type="EMBL" id="SVA27006.1"/>
    </source>
</evidence>
<dbReference type="SUPFAM" id="SSF52540">
    <property type="entry name" value="P-loop containing nucleoside triphosphate hydrolases"/>
    <property type="match status" value="1"/>
</dbReference>
<keyword evidence="2" id="KW-0547">Nucleotide-binding</keyword>
<sequence length="243" mass="25848">MSLLKLTAVNKAFGSLEAVKNVECSIAEGEVVGIIGPNGAGKSTLFNLITGDLSVDSGEILFLGQPITTVPTHKRCIAGIGRSYQIPLPFEGLSTFENLIVAAISGGELSKSKAEGSVVDILALTGLLHRANTTAGQLTLIERKRLELARAVATNPKLLLLDEIAGGLTTAECEGLVDTIKKINAEGVTIIWIEHLLRALLQAAERLIVLDFGESIAEGPTQEVMNNPIVKRIYMGIKPIEEQ</sequence>
<proteinExistence type="predicted"/>
<dbReference type="GO" id="GO:0015188">
    <property type="term" value="F:L-isoleucine transmembrane transporter activity"/>
    <property type="evidence" value="ECO:0007669"/>
    <property type="project" value="TreeGrafter"/>
</dbReference>
<dbReference type="Pfam" id="PF00005">
    <property type="entry name" value="ABC_tran"/>
    <property type="match status" value="1"/>
</dbReference>
<dbReference type="GO" id="GO:0042941">
    <property type="term" value="P:D-alanine transmembrane transport"/>
    <property type="evidence" value="ECO:0007669"/>
    <property type="project" value="TreeGrafter"/>
</dbReference>
<evidence type="ECO:0000256" key="2">
    <source>
        <dbReference type="ARBA" id="ARBA00022741"/>
    </source>
</evidence>
<dbReference type="EMBL" id="UINC01006351">
    <property type="protein sequence ID" value="SVA27006.1"/>
    <property type="molecule type" value="Genomic_DNA"/>
</dbReference>